<evidence type="ECO:0000313" key="4">
    <source>
        <dbReference type="Proteomes" id="UP000306584"/>
    </source>
</evidence>
<organism evidence="3 4">
    <name type="scientific">Aureobasidium pullulans</name>
    <name type="common">Black yeast</name>
    <name type="synonym">Pullularia pullulans</name>
    <dbReference type="NCBI Taxonomy" id="5580"/>
    <lineage>
        <taxon>Eukaryota</taxon>
        <taxon>Fungi</taxon>
        <taxon>Dikarya</taxon>
        <taxon>Ascomycota</taxon>
        <taxon>Pezizomycotina</taxon>
        <taxon>Dothideomycetes</taxon>
        <taxon>Dothideomycetidae</taxon>
        <taxon>Dothideales</taxon>
        <taxon>Saccotheciaceae</taxon>
        <taxon>Aureobasidium</taxon>
    </lineage>
</organism>
<feature type="transmembrane region" description="Helical" evidence="2">
    <location>
        <begin position="6"/>
        <end position="29"/>
    </location>
</feature>
<accession>A0A4S9LXP4</accession>
<sequence length="134" mass="14755">MGNKVAASFGVIMAIFIVLALTFWSFSAFKHSRHNTVKHNNAHHFKLDDWIRRRNTDRVAAATADIEMQVPVLPRIPERARTRAGPARVSRMDRVGRVAPPAAGTTADRVEFCDVPLSPPPRAPRGAATPAGFF</sequence>
<reference evidence="3 4" key="1">
    <citation type="submission" date="2018-10" db="EMBL/GenBank/DDBJ databases">
        <title>Fifty Aureobasidium pullulans genomes reveal a recombining polyextremotolerant generalist.</title>
        <authorList>
            <person name="Gostincar C."/>
            <person name="Turk M."/>
            <person name="Zajc J."/>
            <person name="Gunde-Cimerman N."/>
        </authorList>
    </citation>
    <scope>NUCLEOTIDE SEQUENCE [LARGE SCALE GENOMIC DNA]</scope>
    <source>
        <strain evidence="3 4">EXF-6604</strain>
    </source>
</reference>
<evidence type="ECO:0000256" key="2">
    <source>
        <dbReference type="SAM" id="Phobius"/>
    </source>
</evidence>
<keyword evidence="2" id="KW-0472">Membrane</keyword>
<evidence type="ECO:0000256" key="1">
    <source>
        <dbReference type="SAM" id="MobiDB-lite"/>
    </source>
</evidence>
<dbReference type="Proteomes" id="UP000306584">
    <property type="component" value="Unassembled WGS sequence"/>
</dbReference>
<name>A0A4S9LXP4_AURPU</name>
<dbReference type="EMBL" id="QZBD01000037">
    <property type="protein sequence ID" value="THY34771.1"/>
    <property type="molecule type" value="Genomic_DNA"/>
</dbReference>
<dbReference type="AlphaFoldDB" id="A0A4S9LXP4"/>
<feature type="region of interest" description="Disordered" evidence="1">
    <location>
        <begin position="81"/>
        <end position="100"/>
    </location>
</feature>
<evidence type="ECO:0000313" key="3">
    <source>
        <dbReference type="EMBL" id="THY34771.1"/>
    </source>
</evidence>
<keyword evidence="2" id="KW-1133">Transmembrane helix</keyword>
<comment type="caution">
    <text evidence="3">The sequence shown here is derived from an EMBL/GenBank/DDBJ whole genome shotgun (WGS) entry which is preliminary data.</text>
</comment>
<keyword evidence="2" id="KW-0812">Transmembrane</keyword>
<proteinExistence type="predicted"/>
<gene>
    <name evidence="3" type="ORF">D6D01_01893</name>
</gene>
<protein>
    <submittedName>
        <fullName evidence="3">Uncharacterized protein</fullName>
    </submittedName>
</protein>